<dbReference type="PANTHER" id="PTHR48073:SF2">
    <property type="entry name" value="O-SUCCINYLBENZOATE SYNTHASE"/>
    <property type="match status" value="1"/>
</dbReference>
<evidence type="ECO:0000256" key="3">
    <source>
        <dbReference type="ARBA" id="ARBA00023235"/>
    </source>
</evidence>
<dbReference type="EMBL" id="BAABHO010000051">
    <property type="protein sequence ID" value="GAA4805741.1"/>
    <property type="molecule type" value="Genomic_DNA"/>
</dbReference>
<organism evidence="5 6">
    <name type="scientific">Actinomycetospora chlora</name>
    <dbReference type="NCBI Taxonomy" id="663608"/>
    <lineage>
        <taxon>Bacteria</taxon>
        <taxon>Bacillati</taxon>
        <taxon>Actinomycetota</taxon>
        <taxon>Actinomycetes</taxon>
        <taxon>Pseudonocardiales</taxon>
        <taxon>Pseudonocardiaceae</taxon>
        <taxon>Actinomycetospora</taxon>
    </lineage>
</organism>
<dbReference type="InterPro" id="IPR036849">
    <property type="entry name" value="Enolase-like_C_sf"/>
</dbReference>
<dbReference type="InterPro" id="IPR029065">
    <property type="entry name" value="Enolase_C-like"/>
</dbReference>
<reference evidence="6" key="1">
    <citation type="journal article" date="2019" name="Int. J. Syst. Evol. Microbiol.">
        <title>The Global Catalogue of Microorganisms (GCM) 10K type strain sequencing project: providing services to taxonomists for standard genome sequencing and annotation.</title>
        <authorList>
            <consortium name="The Broad Institute Genomics Platform"/>
            <consortium name="The Broad Institute Genome Sequencing Center for Infectious Disease"/>
            <person name="Wu L."/>
            <person name="Ma J."/>
        </authorList>
    </citation>
    <scope>NUCLEOTIDE SEQUENCE [LARGE SCALE GENOMIC DNA]</scope>
    <source>
        <strain evidence="6">JCM 17979</strain>
    </source>
</reference>
<evidence type="ECO:0000313" key="5">
    <source>
        <dbReference type="EMBL" id="GAA4805741.1"/>
    </source>
</evidence>
<dbReference type="SFLD" id="SFLDG00180">
    <property type="entry name" value="muconate_cycloisomerase"/>
    <property type="match status" value="1"/>
</dbReference>
<proteinExistence type="inferred from homology"/>
<gene>
    <name evidence="5" type="ORF">GCM10023200_49050</name>
</gene>
<dbReference type="InterPro" id="IPR029017">
    <property type="entry name" value="Enolase-like_N"/>
</dbReference>
<evidence type="ECO:0000256" key="1">
    <source>
        <dbReference type="ARBA" id="ARBA00008031"/>
    </source>
</evidence>
<dbReference type="PANTHER" id="PTHR48073">
    <property type="entry name" value="O-SUCCINYLBENZOATE SYNTHASE-RELATED"/>
    <property type="match status" value="1"/>
</dbReference>
<feature type="domain" description="Mandelate racemase/muconate lactonizing enzyme C-terminal" evidence="4">
    <location>
        <begin position="143"/>
        <end position="237"/>
    </location>
</feature>
<dbReference type="SUPFAM" id="SSF54826">
    <property type="entry name" value="Enolase N-terminal domain-like"/>
    <property type="match status" value="1"/>
</dbReference>
<dbReference type="SFLD" id="SFLDF00556">
    <property type="entry name" value="4R-hydroxyproline_betaine_2-ep"/>
    <property type="match status" value="1"/>
</dbReference>
<dbReference type="SFLD" id="SFLDS00001">
    <property type="entry name" value="Enolase"/>
    <property type="match status" value="1"/>
</dbReference>
<dbReference type="Proteomes" id="UP001500928">
    <property type="component" value="Unassembled WGS sequence"/>
</dbReference>
<comment type="similarity">
    <text evidence="1">Belongs to the mandelate racemase/muconate lactonizing enzyme family.</text>
</comment>
<dbReference type="Gene3D" id="3.30.390.10">
    <property type="entry name" value="Enolase-like, N-terminal domain"/>
    <property type="match status" value="1"/>
</dbReference>
<evidence type="ECO:0000256" key="2">
    <source>
        <dbReference type="ARBA" id="ARBA00022723"/>
    </source>
</evidence>
<dbReference type="InterPro" id="IPR013342">
    <property type="entry name" value="Mandelate_racemase_C"/>
</dbReference>
<keyword evidence="3" id="KW-0413">Isomerase</keyword>
<protein>
    <submittedName>
        <fullName evidence="5">Enolase C-terminal domain-like protein</fullName>
    </submittedName>
</protein>
<dbReference type="Pfam" id="PF13378">
    <property type="entry name" value="MR_MLE_C"/>
    <property type="match status" value="1"/>
</dbReference>
<dbReference type="InterPro" id="IPR034622">
    <property type="entry name" value="4R-hPro_betaine_2-epimerase"/>
</dbReference>
<dbReference type="Pfam" id="PF02746">
    <property type="entry name" value="MR_MLE_N"/>
    <property type="match status" value="1"/>
</dbReference>
<evidence type="ECO:0000259" key="4">
    <source>
        <dbReference type="SMART" id="SM00922"/>
    </source>
</evidence>
<comment type="caution">
    <text evidence="5">The sequence shown here is derived from an EMBL/GenBank/DDBJ whole genome shotgun (WGS) entry which is preliminary data.</text>
</comment>
<dbReference type="SUPFAM" id="SSF51604">
    <property type="entry name" value="Enolase C-terminal domain-like"/>
    <property type="match status" value="1"/>
</dbReference>
<evidence type="ECO:0000313" key="6">
    <source>
        <dbReference type="Proteomes" id="UP001500928"/>
    </source>
</evidence>
<sequence>MKIDQIHVYSVPLPVAGGAYRTSSTTVEAPDSTLVEVVTDDGRSGWGETCPLGPVYQPHHALGARAALAELAPGLLGLELASPRAVARRLDELLAGHGYAKAALDTAVLDLLGQRLGVPISTLLGGALVDRVPGYHAIPVASPEQSVDEARAAVERGYPRVQLKVGGRDLARDVETVHRVGEAIGHRARLVVDPNRGMTVAHAVQFDRLCADVPFVLEQPCNTVDEMGQLRGRLQHPVSLDENTEDVDTVLRAICAGTADAFAFKVTRLGGPTKAALARDLCALRSLPHTVDDAWGGDVIAATCLHLAATVDPRLLEGVWIAEDHIAGGAGHYDPDHPVTATDGHVGVPQGPGLGVRPRRELLPAPVAIHQ</sequence>
<dbReference type="Gene3D" id="3.20.20.120">
    <property type="entry name" value="Enolase-like C-terminal domain"/>
    <property type="match status" value="1"/>
</dbReference>
<accession>A0ABP9C9X4</accession>
<dbReference type="SMART" id="SM00922">
    <property type="entry name" value="MR_MLE"/>
    <property type="match status" value="1"/>
</dbReference>
<dbReference type="RefSeq" id="WP_345421900.1">
    <property type="nucleotide sequence ID" value="NZ_BAABHO010000051.1"/>
</dbReference>
<keyword evidence="6" id="KW-1185">Reference proteome</keyword>
<name>A0ABP9C9X4_9PSEU</name>
<keyword evidence="2" id="KW-0479">Metal-binding</keyword>
<dbReference type="InterPro" id="IPR013341">
    <property type="entry name" value="Mandelate_racemase_N_dom"/>
</dbReference>